<evidence type="ECO:0000256" key="10">
    <source>
        <dbReference type="SAM" id="MobiDB-lite"/>
    </source>
</evidence>
<dbReference type="GO" id="GO:0005524">
    <property type="term" value="F:ATP binding"/>
    <property type="evidence" value="ECO:0007669"/>
    <property type="project" value="UniProtKB-KW"/>
</dbReference>
<dbReference type="InterPro" id="IPR027417">
    <property type="entry name" value="P-loop_NTPase"/>
</dbReference>
<feature type="region of interest" description="Disordered" evidence="10">
    <location>
        <begin position="24"/>
        <end position="222"/>
    </location>
</feature>
<keyword evidence="2" id="KW-0479">Metal-binding</keyword>
<reference evidence="14" key="2">
    <citation type="journal article" date="2023" name="Microbiol Resour">
        <title>Decontamination and Annotation of the Draft Genome Sequence of the Oomycete Lagenidium giganteum ARSEF 373.</title>
        <authorList>
            <person name="Morgan W.R."/>
            <person name="Tartar A."/>
        </authorList>
    </citation>
    <scope>NUCLEOTIDE SEQUENCE</scope>
    <source>
        <strain evidence="14">ARSEF 373</strain>
    </source>
</reference>
<feature type="domain" description="Helicase ATP-binding" evidence="11">
    <location>
        <begin position="541"/>
        <end position="712"/>
    </location>
</feature>
<feature type="compositionally biased region" description="Basic residues" evidence="10">
    <location>
        <begin position="337"/>
        <end position="352"/>
    </location>
</feature>
<keyword evidence="6" id="KW-0067">ATP-binding</keyword>
<comment type="caution">
    <text evidence="14">The sequence shown here is derived from an EMBL/GenBank/DDBJ whole genome shotgun (WGS) entry which is preliminary data.</text>
</comment>
<name>A0AAV2YHC2_9STRA</name>
<reference evidence="14" key="1">
    <citation type="submission" date="2022-11" db="EMBL/GenBank/DDBJ databases">
        <authorList>
            <person name="Morgan W.R."/>
            <person name="Tartar A."/>
        </authorList>
    </citation>
    <scope>NUCLEOTIDE SEQUENCE</scope>
    <source>
        <strain evidence="14">ARSEF 373</strain>
    </source>
</reference>
<dbReference type="GO" id="GO:0008270">
    <property type="term" value="F:zinc ion binding"/>
    <property type="evidence" value="ECO:0007669"/>
    <property type="project" value="UniProtKB-KW"/>
</dbReference>
<protein>
    <recommendedName>
        <fullName evidence="8">DNA 3'-5' helicase</fullName>
        <ecNumber evidence="8">5.6.2.4</ecNumber>
    </recommendedName>
</protein>
<dbReference type="GO" id="GO:0005737">
    <property type="term" value="C:cytoplasm"/>
    <property type="evidence" value="ECO:0007669"/>
    <property type="project" value="TreeGrafter"/>
</dbReference>
<dbReference type="Proteomes" id="UP001146120">
    <property type="component" value="Unassembled WGS sequence"/>
</dbReference>
<keyword evidence="5" id="KW-0862">Zinc</keyword>
<evidence type="ECO:0000256" key="4">
    <source>
        <dbReference type="ARBA" id="ARBA00022771"/>
    </source>
</evidence>
<evidence type="ECO:0000256" key="6">
    <source>
        <dbReference type="ARBA" id="ARBA00022840"/>
    </source>
</evidence>
<feature type="compositionally biased region" description="Low complexity" evidence="10">
    <location>
        <begin position="100"/>
        <end position="120"/>
    </location>
</feature>
<dbReference type="GO" id="GO:0000724">
    <property type="term" value="P:double-strand break repair via homologous recombination"/>
    <property type="evidence" value="ECO:0007669"/>
    <property type="project" value="TreeGrafter"/>
</dbReference>
<evidence type="ECO:0000313" key="15">
    <source>
        <dbReference type="Proteomes" id="UP001146120"/>
    </source>
</evidence>
<evidence type="ECO:0000259" key="13">
    <source>
        <dbReference type="PROSITE" id="PS51999"/>
    </source>
</evidence>
<dbReference type="PANTHER" id="PTHR13710">
    <property type="entry name" value="DNA HELICASE RECQ FAMILY MEMBER"/>
    <property type="match status" value="1"/>
</dbReference>
<dbReference type="PROSITE" id="PS51192">
    <property type="entry name" value="HELICASE_ATP_BIND_1"/>
    <property type="match status" value="1"/>
</dbReference>
<feature type="region of interest" description="Disordered" evidence="10">
    <location>
        <begin position="337"/>
        <end position="387"/>
    </location>
</feature>
<feature type="compositionally biased region" description="Low complexity" evidence="10">
    <location>
        <begin position="415"/>
        <end position="428"/>
    </location>
</feature>
<proteinExistence type="inferred from homology"/>
<dbReference type="GO" id="GO:0003676">
    <property type="term" value="F:nucleic acid binding"/>
    <property type="evidence" value="ECO:0007669"/>
    <property type="project" value="InterPro"/>
</dbReference>
<comment type="similarity">
    <text evidence="1">Belongs to the helicase family. RecQ subfamily.</text>
</comment>
<dbReference type="PROSITE" id="PS51999">
    <property type="entry name" value="ZF_GRF"/>
    <property type="match status" value="1"/>
</dbReference>
<evidence type="ECO:0000259" key="12">
    <source>
        <dbReference type="PROSITE" id="PS51194"/>
    </source>
</evidence>
<dbReference type="Pfam" id="PF00271">
    <property type="entry name" value="Helicase_C"/>
    <property type="match status" value="1"/>
</dbReference>
<dbReference type="PANTHER" id="PTHR13710:SF108">
    <property type="entry name" value="ATP-DEPENDENT DNA HELICASE Q4"/>
    <property type="match status" value="1"/>
</dbReference>
<evidence type="ECO:0000256" key="5">
    <source>
        <dbReference type="ARBA" id="ARBA00022833"/>
    </source>
</evidence>
<dbReference type="GO" id="GO:0005634">
    <property type="term" value="C:nucleus"/>
    <property type="evidence" value="ECO:0007669"/>
    <property type="project" value="TreeGrafter"/>
</dbReference>
<keyword evidence="3" id="KW-0547">Nucleotide-binding</keyword>
<sequence length="1272" mass="140660">MNDIRAICSQRSGFKGATAVPLIAPKTQMWPRRQQRTEGNGDGNGGSSTATGTAASGSKKPAVKDSDNCGWLMRAMDKKKSGKRKVKKAASSGTTGWSMPSKAKPTAATTASSTQPTTSTTKDKLVVDPCQREIPSLAASTEATKPKAALAKASSSTERSVRATAGPTETTKRHPSTQKRSLRDSSSASHQPAKKKAAFPVPSAWKPQVKDRKPPTQQHESFDDVFEEVFGIKQTRDEVQDAIELPSAALSNESASADSRSRSTTTKATQKKVETAGDDDDDEEWTFATEGPDVSLADFDDAGDDDGRGVARSKFSQWKQENQSHAVSDNFVKLNMRKRFKGRSGNAKKRPAYLRGHLEPPPDPTDPRGNGPMRATRDATESQGGYLNDGVDFIEECLELLDRLDQSGVKGSINPTTTTTTATTTPPAIKEVEPPRCHHALLTRRLVVKKKNKNCGRGFFSCPMGNDEGRCDFFMWEDDQAELALQTLVSQRVEVEDDGVTAQCVPIDLAQPIDEQQDALVTNLRLVFGHANFRQGQEWAIKRIFQAQTTLLVLPTGAGKSLCYQYPAMFLPGITIVISPLISLMNDQFQNLPAPLQARAACVTSAVTNSKVKYAEFVRDLLGGKIKLLFLSPEKALTNGFQQLLMQIRTRLSLICVDEAHCISEWSHHFRPSFLRLKPVLALAKCVLAITATASQRVIDDILAQFKHGFDERAASNTNDSSLVPTSSSSSNDDMVMRMPWQRSNLFFHVLQVESNEERLEHLCRFLTSTKITGGIILYVHQQRHAEDMAGCLTQQLPPAWHKKIAYYHAGMEADAKEKVRTGFLKGRLRVVIATIAFGMGIDKQNVRCVIHYHVPSSVENYLQQVGRAGRDGKPAFGLLYLLPQDVVTFRSLLFSNAFDRSQLDTFMQLVLQCGDPAEATSADVVAVIPRASKRTLLSMAIDGLEAQLDMKSAVLETFLTLASLRLANTDSGVKLRFLPTGMSVCTLQLHEKHVANSPFLAQVIQAVVSGACKNCSLDREEDGYLRVLNVTFHVCEMAQHLYGHEVIPDDARERRLLQAIRASGNDGHIQRSKMSKLAFRLELTWTQDKLTPEARQQLATDLAFQLYAKHTALEAMGLKRLTRLYAALHTAAIPSGDVDVTELTEPKHCERHINLERKLVQYFDDDDLLDNEDAALMKELTERLTPESIDTIERDARYLIHALQDENDTKWTAYTVAKIFHGLTTKCYPTSTWRDHPCWRKYDAVAFEQLVAIATKVVGDATIEATAEKGK</sequence>
<feature type="compositionally biased region" description="Low complexity" evidence="10">
    <location>
        <begin position="254"/>
        <end position="268"/>
    </location>
</feature>
<dbReference type="EC" id="5.6.2.4" evidence="8"/>
<dbReference type="PROSITE" id="PS51194">
    <property type="entry name" value="HELICASE_CTER"/>
    <property type="match status" value="1"/>
</dbReference>
<feature type="region of interest" description="Disordered" evidence="10">
    <location>
        <begin position="246"/>
        <end position="310"/>
    </location>
</feature>
<dbReference type="SMART" id="SM00487">
    <property type="entry name" value="DEXDc"/>
    <property type="match status" value="1"/>
</dbReference>
<evidence type="ECO:0000256" key="2">
    <source>
        <dbReference type="ARBA" id="ARBA00022723"/>
    </source>
</evidence>
<feature type="compositionally biased region" description="Acidic residues" evidence="10">
    <location>
        <begin position="276"/>
        <end position="285"/>
    </location>
</feature>
<feature type="region of interest" description="Disordered" evidence="10">
    <location>
        <begin position="409"/>
        <end position="431"/>
    </location>
</feature>
<keyword evidence="4 9" id="KW-0863">Zinc-finger</keyword>
<dbReference type="EMBL" id="DAKRPA010000329">
    <property type="protein sequence ID" value="DAZ93273.1"/>
    <property type="molecule type" value="Genomic_DNA"/>
</dbReference>
<dbReference type="InterPro" id="IPR001650">
    <property type="entry name" value="Helicase_C-like"/>
</dbReference>
<feature type="domain" description="Helicase C-terminal" evidence="12">
    <location>
        <begin position="759"/>
        <end position="918"/>
    </location>
</feature>
<evidence type="ECO:0000313" key="14">
    <source>
        <dbReference type="EMBL" id="DAZ93273.1"/>
    </source>
</evidence>
<gene>
    <name evidence="14" type="ORF">N0F65_010897</name>
</gene>
<feature type="compositionally biased region" description="Low complexity" evidence="10">
    <location>
        <begin position="47"/>
        <end position="58"/>
    </location>
</feature>
<comment type="catalytic activity">
    <reaction evidence="7">
        <text>Couples ATP hydrolysis with the unwinding of duplex DNA by translocating in the 3'-5' direction.</text>
        <dbReference type="EC" id="5.6.2.4"/>
    </reaction>
</comment>
<accession>A0AAV2YHC2</accession>
<dbReference type="GO" id="GO:0043138">
    <property type="term" value="F:3'-5' DNA helicase activity"/>
    <property type="evidence" value="ECO:0007669"/>
    <property type="project" value="UniProtKB-EC"/>
</dbReference>
<evidence type="ECO:0000256" key="7">
    <source>
        <dbReference type="ARBA" id="ARBA00034617"/>
    </source>
</evidence>
<dbReference type="GO" id="GO:0005694">
    <property type="term" value="C:chromosome"/>
    <property type="evidence" value="ECO:0007669"/>
    <property type="project" value="TreeGrafter"/>
</dbReference>
<evidence type="ECO:0000256" key="9">
    <source>
        <dbReference type="PROSITE-ProRule" id="PRU01343"/>
    </source>
</evidence>
<dbReference type="InterPro" id="IPR011545">
    <property type="entry name" value="DEAD/DEAH_box_helicase_dom"/>
</dbReference>
<evidence type="ECO:0000256" key="1">
    <source>
        <dbReference type="ARBA" id="ARBA00005446"/>
    </source>
</evidence>
<organism evidence="14 15">
    <name type="scientific">Lagenidium giganteum</name>
    <dbReference type="NCBI Taxonomy" id="4803"/>
    <lineage>
        <taxon>Eukaryota</taxon>
        <taxon>Sar</taxon>
        <taxon>Stramenopiles</taxon>
        <taxon>Oomycota</taxon>
        <taxon>Peronosporomycetes</taxon>
        <taxon>Pythiales</taxon>
        <taxon>Pythiaceae</taxon>
    </lineage>
</organism>
<keyword evidence="15" id="KW-1185">Reference proteome</keyword>
<evidence type="ECO:0000256" key="3">
    <source>
        <dbReference type="ARBA" id="ARBA00022741"/>
    </source>
</evidence>
<dbReference type="Gene3D" id="3.40.50.300">
    <property type="entry name" value="P-loop containing nucleotide triphosphate hydrolases"/>
    <property type="match status" value="2"/>
</dbReference>
<evidence type="ECO:0000259" key="11">
    <source>
        <dbReference type="PROSITE" id="PS51192"/>
    </source>
</evidence>
<dbReference type="GO" id="GO:0009378">
    <property type="term" value="F:four-way junction helicase activity"/>
    <property type="evidence" value="ECO:0007669"/>
    <property type="project" value="TreeGrafter"/>
</dbReference>
<dbReference type="SMART" id="SM00490">
    <property type="entry name" value="HELICc"/>
    <property type="match status" value="1"/>
</dbReference>
<dbReference type="InterPro" id="IPR010666">
    <property type="entry name" value="Znf_GRF"/>
</dbReference>
<dbReference type="InterPro" id="IPR014001">
    <property type="entry name" value="Helicase_ATP-bd"/>
</dbReference>
<dbReference type="Pfam" id="PF06839">
    <property type="entry name" value="Zn_ribbon_GRF"/>
    <property type="match status" value="1"/>
</dbReference>
<dbReference type="SUPFAM" id="SSF52540">
    <property type="entry name" value="P-loop containing nucleoside triphosphate hydrolases"/>
    <property type="match status" value="1"/>
</dbReference>
<evidence type="ECO:0000256" key="8">
    <source>
        <dbReference type="ARBA" id="ARBA00034808"/>
    </source>
</evidence>
<feature type="compositionally biased region" description="Low complexity" evidence="10">
    <location>
        <begin position="141"/>
        <end position="157"/>
    </location>
</feature>
<dbReference type="AlphaFoldDB" id="A0AAV2YHC2"/>
<feature type="domain" description="GRF-type" evidence="13">
    <location>
        <begin position="437"/>
        <end position="480"/>
    </location>
</feature>
<dbReference type="Pfam" id="PF00270">
    <property type="entry name" value="DEAD"/>
    <property type="match status" value="1"/>
</dbReference>